<gene>
    <name evidence="1" type="ORF">Tel_07830</name>
</gene>
<organism evidence="1 2">
    <name type="scientific">Candidatus Tenderia electrophaga</name>
    <dbReference type="NCBI Taxonomy" id="1748243"/>
    <lineage>
        <taxon>Bacteria</taxon>
        <taxon>Pseudomonadati</taxon>
        <taxon>Pseudomonadota</taxon>
        <taxon>Gammaproteobacteria</taxon>
        <taxon>Candidatus Tenderiales</taxon>
        <taxon>Candidatus Tenderiaceae</taxon>
        <taxon>Candidatus Tenderia</taxon>
    </lineage>
</organism>
<dbReference type="SUPFAM" id="SSF53955">
    <property type="entry name" value="Lysozyme-like"/>
    <property type="match status" value="1"/>
</dbReference>
<evidence type="ECO:0008006" key="3">
    <source>
        <dbReference type="Google" id="ProtNLM"/>
    </source>
</evidence>
<sequence>MADKQRTESTSIPQLKMLLLGGVAVVSTVISVVLSQPHFAVASIDSELRLVAGADTALSGPRALVSRQQDNPIAGRLFWNPLTKSWLTDEQAVLMQTAYEIGLADGGAAHGELLQAVLLQETIAGQLGRIGHMTAPVGKRSYGVMQVKVSAARDVLRRHEAFGRFRSDEELIVALMSDDVFNMRIASKFLLHLKNHTHSEDAALVAYNIGLRASRKIAKPTKFKYVVRTRRNLTEVVQHFNQTVGQDLQLAANAG</sequence>
<name>A0A0S2TD56_9GAMM</name>
<proteinExistence type="predicted"/>
<dbReference type="AlphaFoldDB" id="A0A0S2TD56"/>
<dbReference type="KEGG" id="tee:Tel_07830"/>
<dbReference type="STRING" id="1748243.Tel_07830"/>
<dbReference type="Gene3D" id="1.10.530.10">
    <property type="match status" value="1"/>
</dbReference>
<dbReference type="Proteomes" id="UP000055136">
    <property type="component" value="Chromosome"/>
</dbReference>
<evidence type="ECO:0000313" key="2">
    <source>
        <dbReference type="Proteomes" id="UP000055136"/>
    </source>
</evidence>
<keyword evidence="2" id="KW-1185">Reference proteome</keyword>
<dbReference type="InterPro" id="IPR023346">
    <property type="entry name" value="Lysozyme-like_dom_sf"/>
</dbReference>
<protein>
    <recommendedName>
        <fullName evidence="3">Transglycosylase SLT domain-containing protein</fullName>
    </recommendedName>
</protein>
<reference evidence="1" key="1">
    <citation type="submission" date="2015-10" db="EMBL/GenBank/DDBJ databases">
        <title>Description of Candidatus Tenderia electrophaga gen. nov, sp. nov., an Uncultivated Electroautotroph from a Biocathode Enrichment.</title>
        <authorList>
            <person name="Eddie B.J."/>
            <person name="Malanoski A.P."/>
            <person name="Wang Z."/>
            <person name="Hall R.J."/>
            <person name="Oh S.D."/>
            <person name="Heiner C."/>
            <person name="Lin B."/>
            <person name="Strycharz-Glaven S.M."/>
        </authorList>
    </citation>
    <scope>NUCLEOTIDE SEQUENCE [LARGE SCALE GENOMIC DNA]</scope>
    <source>
        <strain evidence="1">NRL1</strain>
    </source>
</reference>
<evidence type="ECO:0000313" key="1">
    <source>
        <dbReference type="EMBL" id="ALP53071.1"/>
    </source>
</evidence>
<dbReference type="EMBL" id="CP013099">
    <property type="protein sequence ID" value="ALP53071.1"/>
    <property type="molecule type" value="Genomic_DNA"/>
</dbReference>
<accession>A0A0S2TD56</accession>